<organism evidence="4 5">
    <name type="scientific">Batillaria attramentaria</name>
    <dbReference type="NCBI Taxonomy" id="370345"/>
    <lineage>
        <taxon>Eukaryota</taxon>
        <taxon>Metazoa</taxon>
        <taxon>Spiralia</taxon>
        <taxon>Lophotrochozoa</taxon>
        <taxon>Mollusca</taxon>
        <taxon>Gastropoda</taxon>
        <taxon>Caenogastropoda</taxon>
        <taxon>Sorbeoconcha</taxon>
        <taxon>Cerithioidea</taxon>
        <taxon>Batillariidae</taxon>
        <taxon>Batillaria</taxon>
    </lineage>
</organism>
<name>A0ABD0LDV3_9CAEN</name>
<feature type="region of interest" description="Disordered" evidence="1">
    <location>
        <begin position="179"/>
        <end position="226"/>
    </location>
</feature>
<keyword evidence="5" id="KW-1185">Reference proteome</keyword>
<keyword evidence="2" id="KW-0812">Transmembrane</keyword>
<keyword evidence="3" id="KW-0732">Signal</keyword>
<gene>
    <name evidence="4" type="ORF">BaRGS_00011687</name>
</gene>
<feature type="non-terminal residue" evidence="4">
    <location>
        <position position="226"/>
    </location>
</feature>
<proteinExistence type="predicted"/>
<protein>
    <submittedName>
        <fullName evidence="4">Uncharacterized protein</fullName>
    </submittedName>
</protein>
<keyword evidence="2" id="KW-1133">Transmembrane helix</keyword>
<comment type="caution">
    <text evidence="4">The sequence shown here is derived from an EMBL/GenBank/DDBJ whole genome shotgun (WGS) entry which is preliminary data.</text>
</comment>
<evidence type="ECO:0000313" key="4">
    <source>
        <dbReference type="EMBL" id="KAK7497157.1"/>
    </source>
</evidence>
<evidence type="ECO:0000313" key="5">
    <source>
        <dbReference type="Proteomes" id="UP001519460"/>
    </source>
</evidence>
<evidence type="ECO:0000256" key="2">
    <source>
        <dbReference type="SAM" id="Phobius"/>
    </source>
</evidence>
<evidence type="ECO:0000256" key="3">
    <source>
        <dbReference type="SAM" id="SignalP"/>
    </source>
</evidence>
<dbReference type="AlphaFoldDB" id="A0ABD0LDV3"/>
<reference evidence="4 5" key="1">
    <citation type="journal article" date="2023" name="Sci. Data">
        <title>Genome assembly of the Korean intertidal mud-creeper Batillaria attramentaria.</title>
        <authorList>
            <person name="Patra A.K."/>
            <person name="Ho P.T."/>
            <person name="Jun S."/>
            <person name="Lee S.J."/>
            <person name="Kim Y."/>
            <person name="Won Y.J."/>
        </authorList>
    </citation>
    <scope>NUCLEOTIDE SEQUENCE [LARGE SCALE GENOMIC DNA]</scope>
    <source>
        <strain evidence="4">Wonlab-2016</strain>
    </source>
</reference>
<evidence type="ECO:0000256" key="1">
    <source>
        <dbReference type="SAM" id="MobiDB-lite"/>
    </source>
</evidence>
<dbReference type="EMBL" id="JACVVK020000061">
    <property type="protein sequence ID" value="KAK7497157.1"/>
    <property type="molecule type" value="Genomic_DNA"/>
</dbReference>
<feature type="chain" id="PRO_5044865026" evidence="3">
    <location>
        <begin position="16"/>
        <end position="226"/>
    </location>
</feature>
<feature type="transmembrane region" description="Helical" evidence="2">
    <location>
        <begin position="142"/>
        <end position="168"/>
    </location>
</feature>
<accession>A0ABD0LDV3</accession>
<dbReference type="Proteomes" id="UP001519460">
    <property type="component" value="Unassembled WGS sequence"/>
</dbReference>
<feature type="signal peptide" evidence="3">
    <location>
        <begin position="1"/>
        <end position="15"/>
    </location>
</feature>
<keyword evidence="2" id="KW-0472">Membrane</keyword>
<sequence>MAKGILLLTVTGVFAMFLVCSATLKIRNCTNNILDVLEPGPHEIYCDGVGTDGRINWTITSMGETEQNVAYCATAFACETFLSESFYASPVSTTTATLSIKANHRSWAGATLKCVAQNDEVASCKLRVINGSVTGSGGTQSFPVAAVAGGVAASVLAIIVVIVIVLVIRRKCYRTYDRPNRRRDQDTNPYTGLRPTGAAANGNSGDVNTEGVYEEINPEQRQHPST</sequence>